<evidence type="ECO:0000313" key="2">
    <source>
        <dbReference type="EMBL" id="KAF7261634.1"/>
    </source>
</evidence>
<feature type="chain" id="PRO_5035864005" evidence="1">
    <location>
        <begin position="31"/>
        <end position="153"/>
    </location>
</feature>
<comment type="caution">
    <text evidence="2">The sequence shown here is derived from an EMBL/GenBank/DDBJ whole genome shotgun (WGS) entry which is preliminary data.</text>
</comment>
<evidence type="ECO:0000313" key="3">
    <source>
        <dbReference type="Proteomes" id="UP000822476"/>
    </source>
</evidence>
<dbReference type="EMBL" id="JTDE01000310">
    <property type="protein sequence ID" value="KAF7261634.1"/>
    <property type="molecule type" value="Genomic_DNA"/>
</dbReference>
<dbReference type="Proteomes" id="UP000822476">
    <property type="component" value="Unassembled WGS sequence"/>
</dbReference>
<protein>
    <submittedName>
        <fullName evidence="2">Uncharacterized protein</fullName>
    </submittedName>
</protein>
<accession>A0A8S9Z4P9</accession>
<feature type="signal peptide" evidence="1">
    <location>
        <begin position="1"/>
        <end position="30"/>
    </location>
</feature>
<keyword evidence="3" id="KW-1185">Reference proteome</keyword>
<gene>
    <name evidence="2" type="ORF">EG68_00813</name>
</gene>
<organism evidence="2 3">
    <name type="scientific">Paragonimus skrjabini miyazakii</name>
    <dbReference type="NCBI Taxonomy" id="59628"/>
    <lineage>
        <taxon>Eukaryota</taxon>
        <taxon>Metazoa</taxon>
        <taxon>Spiralia</taxon>
        <taxon>Lophotrochozoa</taxon>
        <taxon>Platyhelminthes</taxon>
        <taxon>Trematoda</taxon>
        <taxon>Digenea</taxon>
        <taxon>Plagiorchiida</taxon>
        <taxon>Troglotremata</taxon>
        <taxon>Troglotrematidae</taxon>
        <taxon>Paragonimus</taxon>
    </lineage>
</organism>
<sequence length="153" mass="18758">MNVFNLNMTNWSIWLLGILLGFVWMNNVQSQVMDELDETNMPYASWTYSKRWSPVKEFHQLEPIEVRRRAVPVKRWSPVKEFHYPEPFEVKKSVVPPKRWSPVKEFHYPEPFEVRKRSLLLKRWSPVKEFHYPEPVEVKRRILRELWPSEYED</sequence>
<evidence type="ECO:0000256" key="1">
    <source>
        <dbReference type="SAM" id="SignalP"/>
    </source>
</evidence>
<dbReference type="OrthoDB" id="6226300at2759"/>
<keyword evidence="1" id="KW-0732">Signal</keyword>
<name>A0A8S9Z4P9_9TREM</name>
<proteinExistence type="predicted"/>
<reference evidence="2" key="1">
    <citation type="submission" date="2019-07" db="EMBL/GenBank/DDBJ databases">
        <title>Annotation for the trematode Paragonimus miyazaki's.</title>
        <authorList>
            <person name="Choi Y.-J."/>
        </authorList>
    </citation>
    <scope>NUCLEOTIDE SEQUENCE</scope>
    <source>
        <strain evidence="2">Japan</strain>
    </source>
</reference>
<dbReference type="AlphaFoldDB" id="A0A8S9Z4P9"/>